<dbReference type="AlphaFoldDB" id="A0A4Y9EP11"/>
<dbReference type="RefSeq" id="WP_135245936.1">
    <property type="nucleotide sequence ID" value="NZ_SIHO01000002.1"/>
</dbReference>
<sequence length="222" mass="24377">METRVTVISDTHCRHGEFDLPAGDLLIHCGDMFDLFSKPPQRLFGRTPDRIAEIDAWFGRQRFDRILCIGGNHDRELEAALGRQPQPFRNAHFLHDETVEFRGLKIHGASWVPFLPRHAFFKGPAGLADAWAKAPPGIDILVTHTPPQGILDAARSGKSLGCPALADELPRIAPRVHCFGHVHASAGQRKIGETLFINAASIESGTGKMLPPVSFILTSRLG</sequence>
<gene>
    <name evidence="2" type="ORF">EUV02_09175</name>
</gene>
<evidence type="ECO:0000313" key="2">
    <source>
        <dbReference type="EMBL" id="TFU03344.1"/>
    </source>
</evidence>
<proteinExistence type="predicted"/>
<dbReference type="GO" id="GO:0016787">
    <property type="term" value="F:hydrolase activity"/>
    <property type="evidence" value="ECO:0007669"/>
    <property type="project" value="InterPro"/>
</dbReference>
<keyword evidence="3" id="KW-1185">Reference proteome</keyword>
<comment type="caution">
    <text evidence="2">The sequence shown here is derived from an EMBL/GenBank/DDBJ whole genome shotgun (WGS) entry which is preliminary data.</text>
</comment>
<evidence type="ECO:0000313" key="3">
    <source>
        <dbReference type="Proteomes" id="UP000297737"/>
    </source>
</evidence>
<evidence type="ECO:0000259" key="1">
    <source>
        <dbReference type="Pfam" id="PF00149"/>
    </source>
</evidence>
<protein>
    <recommendedName>
        <fullName evidence="1">Calcineurin-like phosphoesterase domain-containing protein</fullName>
    </recommendedName>
</protein>
<dbReference type="CDD" id="cd07379">
    <property type="entry name" value="MPP_239FB"/>
    <property type="match status" value="1"/>
</dbReference>
<reference evidence="2 3" key="1">
    <citation type="submission" date="2019-02" db="EMBL/GenBank/DDBJ databases">
        <title>Polymorphobacter sp. isolated from the lake at the Tibet of China.</title>
        <authorList>
            <person name="Li A."/>
        </authorList>
    </citation>
    <scope>NUCLEOTIDE SEQUENCE [LARGE SCALE GENOMIC DNA]</scope>
    <source>
        <strain evidence="2 3">DJ1R-1</strain>
    </source>
</reference>
<feature type="domain" description="Calcineurin-like phosphoesterase" evidence="1">
    <location>
        <begin position="4"/>
        <end position="184"/>
    </location>
</feature>
<dbReference type="OrthoDB" id="332939at2"/>
<dbReference type="SUPFAM" id="SSF56300">
    <property type="entry name" value="Metallo-dependent phosphatases"/>
    <property type="match status" value="1"/>
</dbReference>
<dbReference type="PANTHER" id="PTHR12905">
    <property type="entry name" value="METALLOPHOSPHOESTERASE"/>
    <property type="match status" value="1"/>
</dbReference>
<dbReference type="InterPro" id="IPR004843">
    <property type="entry name" value="Calcineurin-like_PHP"/>
</dbReference>
<dbReference type="InterPro" id="IPR029052">
    <property type="entry name" value="Metallo-depent_PP-like"/>
</dbReference>
<organism evidence="2 3">
    <name type="scientific">Glacieibacterium arshaanense</name>
    <dbReference type="NCBI Taxonomy" id="2511025"/>
    <lineage>
        <taxon>Bacteria</taxon>
        <taxon>Pseudomonadati</taxon>
        <taxon>Pseudomonadota</taxon>
        <taxon>Alphaproteobacteria</taxon>
        <taxon>Sphingomonadales</taxon>
        <taxon>Sphingosinicellaceae</taxon>
        <taxon>Glacieibacterium</taxon>
    </lineage>
</organism>
<dbReference type="InterPro" id="IPR051693">
    <property type="entry name" value="UPF0046_metallophosphoest"/>
</dbReference>
<dbReference type="PANTHER" id="PTHR12905:SF0">
    <property type="entry name" value="CALCINEURIN-LIKE PHOSPHOESTERASE DOMAIN-CONTAINING PROTEIN"/>
    <property type="match status" value="1"/>
</dbReference>
<dbReference type="Gene3D" id="3.60.21.10">
    <property type="match status" value="1"/>
</dbReference>
<name>A0A4Y9EP11_9SPHN</name>
<dbReference type="Proteomes" id="UP000297737">
    <property type="component" value="Unassembled WGS sequence"/>
</dbReference>
<dbReference type="Pfam" id="PF00149">
    <property type="entry name" value="Metallophos"/>
    <property type="match status" value="1"/>
</dbReference>
<dbReference type="EMBL" id="SIHO01000002">
    <property type="protein sequence ID" value="TFU03344.1"/>
    <property type="molecule type" value="Genomic_DNA"/>
</dbReference>
<accession>A0A4Y9EP11</accession>